<evidence type="ECO:0000256" key="1">
    <source>
        <dbReference type="ARBA" id="ARBA00022801"/>
    </source>
</evidence>
<dbReference type="Gene3D" id="3.60.15.10">
    <property type="entry name" value="Ribonuclease Z/Hydroxyacylglutathione hydrolase-like"/>
    <property type="match status" value="1"/>
</dbReference>
<dbReference type="PANTHER" id="PTHR43546:SF9">
    <property type="entry name" value="L-ASCORBATE-6-PHOSPHATE LACTONASE ULAG-RELATED"/>
    <property type="match status" value="1"/>
</dbReference>
<dbReference type="RefSeq" id="WP_100350405.1">
    <property type="nucleotide sequence ID" value="NZ_PGTZ01000009.1"/>
</dbReference>
<dbReference type="InterPro" id="IPR050114">
    <property type="entry name" value="UPF0173_UPF0282_UlaG_hydrolase"/>
</dbReference>
<organism evidence="3 4">
    <name type="scientific">Luteimicrobium subarcticum</name>
    <dbReference type="NCBI Taxonomy" id="620910"/>
    <lineage>
        <taxon>Bacteria</taxon>
        <taxon>Bacillati</taxon>
        <taxon>Actinomycetota</taxon>
        <taxon>Actinomycetes</taxon>
        <taxon>Micrococcales</taxon>
        <taxon>Luteimicrobium</taxon>
    </lineage>
</organism>
<dbReference type="Pfam" id="PF12706">
    <property type="entry name" value="Lactamase_B_2"/>
    <property type="match status" value="1"/>
</dbReference>
<dbReference type="EMBL" id="PGTZ01000009">
    <property type="protein sequence ID" value="PJI91005.1"/>
    <property type="molecule type" value="Genomic_DNA"/>
</dbReference>
<evidence type="ECO:0000313" key="4">
    <source>
        <dbReference type="Proteomes" id="UP000231586"/>
    </source>
</evidence>
<dbReference type="GO" id="GO:0016787">
    <property type="term" value="F:hydrolase activity"/>
    <property type="evidence" value="ECO:0007669"/>
    <property type="project" value="UniProtKB-KW"/>
</dbReference>
<protein>
    <submittedName>
        <fullName evidence="3">L-ascorbate metabolism protein UlaG (Beta-lactamase superfamily)</fullName>
    </submittedName>
</protein>
<dbReference type="InterPro" id="IPR001279">
    <property type="entry name" value="Metallo-B-lactamas"/>
</dbReference>
<dbReference type="PANTHER" id="PTHR43546">
    <property type="entry name" value="UPF0173 METAL-DEPENDENT HYDROLASE MJ1163-RELATED"/>
    <property type="match status" value="1"/>
</dbReference>
<dbReference type="InterPro" id="IPR036866">
    <property type="entry name" value="RibonucZ/Hydroxyglut_hydro"/>
</dbReference>
<dbReference type="OrthoDB" id="3204284at2"/>
<gene>
    <name evidence="3" type="ORF">CLV34_2264</name>
</gene>
<name>A0A2M8WJ94_9MICO</name>
<feature type="domain" description="Metallo-beta-lactamase" evidence="2">
    <location>
        <begin position="29"/>
        <end position="226"/>
    </location>
</feature>
<accession>A0A2M8WJ94</accession>
<comment type="caution">
    <text evidence="3">The sequence shown here is derived from an EMBL/GenBank/DDBJ whole genome shotgun (WGS) entry which is preliminary data.</text>
</comment>
<dbReference type="Proteomes" id="UP000231586">
    <property type="component" value="Unassembled WGS sequence"/>
</dbReference>
<keyword evidence="1" id="KW-0378">Hydrolase</keyword>
<proteinExistence type="predicted"/>
<evidence type="ECO:0000259" key="2">
    <source>
        <dbReference type="Pfam" id="PF12706"/>
    </source>
</evidence>
<reference evidence="3 4" key="1">
    <citation type="submission" date="2017-11" db="EMBL/GenBank/DDBJ databases">
        <title>Genomic Encyclopedia of Archaeal and Bacterial Type Strains, Phase II (KMG-II): From Individual Species to Whole Genera.</title>
        <authorList>
            <person name="Goeker M."/>
        </authorList>
    </citation>
    <scope>NUCLEOTIDE SEQUENCE [LARGE SCALE GENOMIC DNA]</scope>
    <source>
        <strain evidence="3 4">DSM 22413</strain>
    </source>
</reference>
<dbReference type="SUPFAM" id="SSF56281">
    <property type="entry name" value="Metallo-hydrolase/oxidoreductase"/>
    <property type="match status" value="1"/>
</dbReference>
<dbReference type="AlphaFoldDB" id="A0A2M8WJ94"/>
<keyword evidence="4" id="KW-1185">Reference proteome</keyword>
<sequence length="266" mass="27630">MTTPRTPASPVAVTLVGGPTVLLEHAGLRVLSDPTFDAPRQYEGRAVLTKLTGPAVPAAAVLPVDVVLVSHDQHADNLDVAGRALVEEALAAGRPVLSTPRAAERIPGVTGLAPWESWDSRTTPSTRITAVPALHGPPGADADALSGPVTGFVLEAPEQPTVYVSGDNASLEHVREVGERFAVDVAVLHAGAARVPRHPGATLTLDAAATVAAARLLPGATVVPVHADSWAHFSEDVDAVRRAFADAGLSDRLHPLQARVRSTIER</sequence>
<evidence type="ECO:0000313" key="3">
    <source>
        <dbReference type="EMBL" id="PJI91005.1"/>
    </source>
</evidence>